<reference evidence="1 2" key="1">
    <citation type="submission" date="2012-08" db="EMBL/GenBank/DDBJ databases">
        <title>Oryza genome evolution.</title>
        <authorList>
            <person name="Wing R.A."/>
        </authorList>
    </citation>
    <scope>NUCLEOTIDE SEQUENCE</scope>
</reference>
<protein>
    <submittedName>
        <fullName evidence="1">Uncharacterized protein</fullName>
    </submittedName>
</protein>
<dbReference type="HOGENOM" id="CLU_1484068_0_0_1"/>
<sequence>MGEEANQLRDFGNKFRCCRGQTMALTHAGIEIGVAVAFPPSPVRRRADLPLRSPPLPPFFRRRREDITVAAARRRLSASANPLVSSLEPPWCFPVPQPPQIEPPTLHAAASDPAAAHRRRRRCSGNLREQRYHLWILLDLLYIFSVEIDPIRASVRRRRALDRASHGCLCVSSSQGPRRRIR</sequence>
<name>A0A0D9XIM2_9ORYZ</name>
<proteinExistence type="predicted"/>
<keyword evidence="2" id="KW-1185">Reference proteome</keyword>
<dbReference type="AlphaFoldDB" id="A0A0D9XIM2"/>
<accession>A0A0D9XIM2</accession>
<dbReference type="EnsemblPlants" id="LPERR10G04180.1">
    <property type="protein sequence ID" value="LPERR10G04180.1"/>
    <property type="gene ID" value="LPERR10G04180"/>
</dbReference>
<organism evidence="1 2">
    <name type="scientific">Leersia perrieri</name>
    <dbReference type="NCBI Taxonomy" id="77586"/>
    <lineage>
        <taxon>Eukaryota</taxon>
        <taxon>Viridiplantae</taxon>
        <taxon>Streptophyta</taxon>
        <taxon>Embryophyta</taxon>
        <taxon>Tracheophyta</taxon>
        <taxon>Spermatophyta</taxon>
        <taxon>Magnoliopsida</taxon>
        <taxon>Liliopsida</taxon>
        <taxon>Poales</taxon>
        <taxon>Poaceae</taxon>
        <taxon>BOP clade</taxon>
        <taxon>Oryzoideae</taxon>
        <taxon>Oryzeae</taxon>
        <taxon>Oryzinae</taxon>
        <taxon>Leersia</taxon>
    </lineage>
</organism>
<dbReference type="Gramene" id="LPERR10G04180.1">
    <property type="protein sequence ID" value="LPERR10G04180.1"/>
    <property type="gene ID" value="LPERR10G04180"/>
</dbReference>
<evidence type="ECO:0000313" key="1">
    <source>
        <dbReference type="EnsemblPlants" id="LPERR10G04180.1"/>
    </source>
</evidence>
<reference evidence="1" key="3">
    <citation type="submission" date="2015-04" db="UniProtKB">
        <authorList>
            <consortium name="EnsemblPlants"/>
        </authorList>
    </citation>
    <scope>IDENTIFICATION</scope>
</reference>
<dbReference type="Proteomes" id="UP000032180">
    <property type="component" value="Chromosome 10"/>
</dbReference>
<reference evidence="2" key="2">
    <citation type="submission" date="2013-12" db="EMBL/GenBank/DDBJ databases">
        <authorList>
            <person name="Yu Y."/>
            <person name="Lee S."/>
            <person name="de Baynast K."/>
            <person name="Wissotski M."/>
            <person name="Liu L."/>
            <person name="Talag J."/>
            <person name="Goicoechea J."/>
            <person name="Angelova A."/>
            <person name="Jetty R."/>
            <person name="Kudrna D."/>
            <person name="Golser W."/>
            <person name="Rivera L."/>
            <person name="Zhang J."/>
            <person name="Wing R."/>
        </authorList>
    </citation>
    <scope>NUCLEOTIDE SEQUENCE</scope>
</reference>
<evidence type="ECO:0000313" key="2">
    <source>
        <dbReference type="Proteomes" id="UP000032180"/>
    </source>
</evidence>